<evidence type="ECO:0000313" key="1">
    <source>
        <dbReference type="EMBL" id="KKZ11019.1"/>
    </source>
</evidence>
<proteinExistence type="predicted"/>
<sequence length="59" mass="6643">AFSEKVRDYRIGWRLSPASQDNLTAHRPLELELDATRSETTSGDASAEHGVMLRSTLLW</sequence>
<name>A0A0G2HJD8_9SYNE</name>
<dbReference type="Proteomes" id="UP000035067">
    <property type="component" value="Unassembled WGS sequence"/>
</dbReference>
<dbReference type="PATRIC" id="fig|1604020.3.peg.1874"/>
<dbReference type="AlphaFoldDB" id="A0A0G2HJD8"/>
<evidence type="ECO:0000313" key="2">
    <source>
        <dbReference type="Proteomes" id="UP000035067"/>
    </source>
</evidence>
<accession>A0A0G2HJD8</accession>
<reference evidence="1 2" key="1">
    <citation type="submission" date="2015-01" db="EMBL/GenBank/DDBJ databases">
        <title>Lifestyle Evolution in Cyanobacterial Symbionts of Sponges.</title>
        <authorList>
            <person name="Burgsdorf I."/>
            <person name="Slaby B.M."/>
            <person name="Handley K.M."/>
            <person name="Haber M."/>
            <person name="Blom J."/>
            <person name="Marshall C.W."/>
            <person name="Gilbert J.A."/>
            <person name="Hentschel U."/>
            <person name="Steindler L."/>
        </authorList>
    </citation>
    <scope>NUCLEOTIDE SEQUENCE [LARGE SCALE GENOMIC DNA]</scope>
    <source>
        <strain evidence="1">SP3</strain>
    </source>
</reference>
<organism evidence="1 2">
    <name type="scientific">Candidatus Synechococcus spongiarum SP3</name>
    <dbReference type="NCBI Taxonomy" id="1604020"/>
    <lineage>
        <taxon>Bacteria</taxon>
        <taxon>Bacillati</taxon>
        <taxon>Cyanobacteriota</taxon>
        <taxon>Cyanophyceae</taxon>
        <taxon>Synechococcales</taxon>
        <taxon>Synechococcaceae</taxon>
        <taxon>Synechococcus</taxon>
    </lineage>
</organism>
<evidence type="ECO:0008006" key="3">
    <source>
        <dbReference type="Google" id="ProtNLM"/>
    </source>
</evidence>
<dbReference type="EMBL" id="JXQG01000066">
    <property type="protein sequence ID" value="KKZ11019.1"/>
    <property type="molecule type" value="Genomic_DNA"/>
</dbReference>
<comment type="caution">
    <text evidence="1">The sequence shown here is derived from an EMBL/GenBank/DDBJ whole genome shotgun (WGS) entry which is preliminary data.</text>
</comment>
<protein>
    <recommendedName>
        <fullName evidence="3">Porin</fullName>
    </recommendedName>
</protein>
<gene>
    <name evidence="1" type="ORF">TE42_08950</name>
</gene>
<feature type="non-terminal residue" evidence="1">
    <location>
        <position position="1"/>
    </location>
</feature>